<accession>A0A075N1R9</accession>
<dbReference type="HOGENOM" id="CLU_2419875_0_0_2"/>
<dbReference type="STRING" id="1459636.NTE_03376"/>
<dbReference type="KEGG" id="nev:NTE_03376"/>
<evidence type="ECO:0000313" key="2">
    <source>
        <dbReference type="Proteomes" id="UP000028194"/>
    </source>
</evidence>
<reference evidence="1 2" key="1">
    <citation type="journal article" date="2014" name="PLoS ONE">
        <title>Genome Sequence of Candidatus Nitrososphaera evergladensis from Group I.1b Enriched from Everglades Soil Reveals Novel Genomic Features of the Ammonia-Oxidizing Archaea.</title>
        <authorList>
            <person name="Zhalnina K.V."/>
            <person name="Dias R."/>
            <person name="Leonard M.T."/>
            <person name="Dorr de Quadros P."/>
            <person name="Camargo F.A."/>
            <person name="Drew J.C."/>
            <person name="Farmerie W.G."/>
            <person name="Daroub S.H."/>
            <person name="Triplett E.W."/>
        </authorList>
    </citation>
    <scope>NUCLEOTIDE SEQUENCE [LARGE SCALE GENOMIC DNA]</scope>
    <source>
        <strain evidence="1 2">SR1</strain>
    </source>
</reference>
<organism evidence="1 2">
    <name type="scientific">Candidatus Nitrososphaera evergladensis SR1</name>
    <dbReference type="NCBI Taxonomy" id="1459636"/>
    <lineage>
        <taxon>Archaea</taxon>
        <taxon>Nitrososphaerota</taxon>
        <taxon>Nitrososphaeria</taxon>
        <taxon>Nitrososphaerales</taxon>
        <taxon>Nitrososphaeraceae</taxon>
        <taxon>Nitrososphaera</taxon>
    </lineage>
</organism>
<dbReference type="EMBL" id="CP007174">
    <property type="protein sequence ID" value="AIF85404.1"/>
    <property type="molecule type" value="Genomic_DNA"/>
</dbReference>
<proteinExistence type="predicted"/>
<keyword evidence="2" id="KW-1185">Reference proteome</keyword>
<name>A0A075N1R9_9ARCH</name>
<dbReference type="Proteomes" id="UP000028194">
    <property type="component" value="Chromosome"/>
</dbReference>
<sequence length="91" mass="10864">MLLKTKYWRYFLRFCASTGFEISTLQEIISSLEQDRAKRVGDYSFLLVSKEKERFGTVYRIEVYHRNELVLKSPVLLRAPLKEYNRHSNVS</sequence>
<dbReference type="GeneID" id="41599022"/>
<protein>
    <submittedName>
        <fullName evidence="1">Uncharacterized protein</fullName>
    </submittedName>
</protein>
<evidence type="ECO:0000313" key="1">
    <source>
        <dbReference type="EMBL" id="AIF85404.1"/>
    </source>
</evidence>
<dbReference type="AlphaFoldDB" id="A0A075N1R9"/>
<gene>
    <name evidence="1" type="ORF">NTE_03376</name>
</gene>
<dbReference type="RefSeq" id="WP_148701817.1">
    <property type="nucleotide sequence ID" value="NZ_CP007174.1"/>
</dbReference>